<dbReference type="EMBL" id="KV427612">
    <property type="protein sequence ID" value="KZT09188.1"/>
    <property type="molecule type" value="Genomic_DNA"/>
</dbReference>
<keyword evidence="2" id="KW-1185">Reference proteome</keyword>
<evidence type="ECO:0000313" key="1">
    <source>
        <dbReference type="EMBL" id="KZT09188.1"/>
    </source>
</evidence>
<gene>
    <name evidence="1" type="ORF">LAESUDRAFT_712312</name>
</gene>
<evidence type="ECO:0000313" key="2">
    <source>
        <dbReference type="Proteomes" id="UP000076871"/>
    </source>
</evidence>
<dbReference type="STRING" id="1314785.A0A165FMD4"/>
<dbReference type="Proteomes" id="UP000076871">
    <property type="component" value="Unassembled WGS sequence"/>
</dbReference>
<dbReference type="GeneID" id="63823923"/>
<sequence>MTAKYHLTIVNYPLKKFCCPSDVGSKTELELLLRAWESGAMYWKYLSNEEFEQWQTARFNAKMTEMHGDDNDNDIDNVDTCMVQTRNYIHNPSVMSMNLSTTNEAAITIATAVTATPALITTAPVTIAPVAAALITATSIAAAPITTASITADHTASAPTGLNK</sequence>
<reference evidence="1 2" key="1">
    <citation type="journal article" date="2016" name="Mol. Biol. Evol.">
        <title>Comparative Genomics of Early-Diverging Mushroom-Forming Fungi Provides Insights into the Origins of Lignocellulose Decay Capabilities.</title>
        <authorList>
            <person name="Nagy L.G."/>
            <person name="Riley R."/>
            <person name="Tritt A."/>
            <person name="Adam C."/>
            <person name="Daum C."/>
            <person name="Floudas D."/>
            <person name="Sun H."/>
            <person name="Yadav J.S."/>
            <person name="Pangilinan J."/>
            <person name="Larsson K.H."/>
            <person name="Matsuura K."/>
            <person name="Barry K."/>
            <person name="Labutti K."/>
            <person name="Kuo R."/>
            <person name="Ohm R.A."/>
            <person name="Bhattacharya S.S."/>
            <person name="Shirouzu T."/>
            <person name="Yoshinaga Y."/>
            <person name="Martin F.M."/>
            <person name="Grigoriev I.V."/>
            <person name="Hibbett D.S."/>
        </authorList>
    </citation>
    <scope>NUCLEOTIDE SEQUENCE [LARGE SCALE GENOMIC DNA]</scope>
    <source>
        <strain evidence="1 2">93-53</strain>
    </source>
</reference>
<accession>A0A165FMD4</accession>
<organism evidence="1 2">
    <name type="scientific">Laetiporus sulphureus 93-53</name>
    <dbReference type="NCBI Taxonomy" id="1314785"/>
    <lineage>
        <taxon>Eukaryota</taxon>
        <taxon>Fungi</taxon>
        <taxon>Dikarya</taxon>
        <taxon>Basidiomycota</taxon>
        <taxon>Agaricomycotina</taxon>
        <taxon>Agaricomycetes</taxon>
        <taxon>Polyporales</taxon>
        <taxon>Laetiporus</taxon>
    </lineage>
</organism>
<dbReference type="OrthoDB" id="2730500at2759"/>
<protein>
    <submittedName>
        <fullName evidence="1">Uncharacterized protein</fullName>
    </submittedName>
</protein>
<proteinExistence type="predicted"/>
<dbReference type="InParanoid" id="A0A165FMD4"/>
<dbReference type="RefSeq" id="XP_040766928.1">
    <property type="nucleotide sequence ID" value="XM_040906894.1"/>
</dbReference>
<dbReference type="AlphaFoldDB" id="A0A165FMD4"/>
<name>A0A165FMD4_9APHY</name>